<sequence length="171" mass="18086">MFATRRALNLGFTLVELIIVIILIGIVSVYAVSRFYGVDSISAPVAREQAISVIRQIQITRMQNNIPDLFSYCSDTSAANQALKQQCQRSRLVIQSNCLGSLAACSASDVSSRSDVVKISGLSFASSPALSSVDFDLLGNPSSALTITINAPDSQASVCINTQGYVGGSCL</sequence>
<dbReference type="SUPFAM" id="SSF54523">
    <property type="entry name" value="Pili subunits"/>
    <property type="match status" value="1"/>
</dbReference>
<dbReference type="EMBL" id="FNDD01000014">
    <property type="protein sequence ID" value="SDH36092.1"/>
    <property type="molecule type" value="Genomic_DNA"/>
</dbReference>
<proteinExistence type="predicted"/>
<name>A0A1G8BSD4_9VIBR</name>
<keyword evidence="1" id="KW-0472">Membrane</keyword>
<gene>
    <name evidence="2" type="ORF">SAMN04488136_11423</name>
</gene>
<dbReference type="InterPro" id="IPR045584">
    <property type="entry name" value="Pilin-like"/>
</dbReference>
<dbReference type="RefSeq" id="WP_093274340.1">
    <property type="nucleotide sequence ID" value="NZ_FNDD01000014.1"/>
</dbReference>
<dbReference type="InterPro" id="IPR012902">
    <property type="entry name" value="N_methyl_site"/>
</dbReference>
<dbReference type="Proteomes" id="UP000198854">
    <property type="component" value="Unassembled WGS sequence"/>
</dbReference>
<dbReference type="Gene3D" id="3.30.700.10">
    <property type="entry name" value="Glycoprotein, Type 4 Pilin"/>
    <property type="match status" value="1"/>
</dbReference>
<evidence type="ECO:0000256" key="1">
    <source>
        <dbReference type="SAM" id="Phobius"/>
    </source>
</evidence>
<dbReference type="Pfam" id="PF07963">
    <property type="entry name" value="N_methyl"/>
    <property type="match status" value="1"/>
</dbReference>
<dbReference type="NCBIfam" id="TIGR02532">
    <property type="entry name" value="IV_pilin_GFxxxE"/>
    <property type="match status" value="1"/>
</dbReference>
<reference evidence="2 3" key="1">
    <citation type="submission" date="2016-10" db="EMBL/GenBank/DDBJ databases">
        <authorList>
            <person name="de Groot N.N."/>
        </authorList>
    </citation>
    <scope>NUCLEOTIDE SEQUENCE [LARGE SCALE GENOMIC DNA]</scope>
    <source>
        <strain evidence="2 3">CGMCC 1.10228</strain>
    </source>
</reference>
<keyword evidence="3" id="KW-1185">Reference proteome</keyword>
<keyword evidence="1" id="KW-1133">Transmembrane helix</keyword>
<evidence type="ECO:0000313" key="3">
    <source>
        <dbReference type="Proteomes" id="UP000198854"/>
    </source>
</evidence>
<dbReference type="OrthoDB" id="5918972at2"/>
<keyword evidence="1" id="KW-0812">Transmembrane</keyword>
<organism evidence="2 3">
    <name type="scientific">Vibrio xiamenensis</name>
    <dbReference type="NCBI Taxonomy" id="861298"/>
    <lineage>
        <taxon>Bacteria</taxon>
        <taxon>Pseudomonadati</taxon>
        <taxon>Pseudomonadota</taxon>
        <taxon>Gammaproteobacteria</taxon>
        <taxon>Vibrionales</taxon>
        <taxon>Vibrionaceae</taxon>
        <taxon>Vibrio</taxon>
    </lineage>
</organism>
<dbReference type="STRING" id="861298.SAMN04488136_11423"/>
<protein>
    <submittedName>
        <fullName evidence="2">MSHA pilin protein MshC</fullName>
    </submittedName>
</protein>
<feature type="transmembrane region" description="Helical" evidence="1">
    <location>
        <begin position="7"/>
        <end position="32"/>
    </location>
</feature>
<accession>A0A1G8BSD4</accession>
<evidence type="ECO:0000313" key="2">
    <source>
        <dbReference type="EMBL" id="SDH36092.1"/>
    </source>
</evidence>
<dbReference type="AlphaFoldDB" id="A0A1G8BSD4"/>